<reference evidence="15" key="1">
    <citation type="submission" date="2021-01" db="EMBL/GenBank/DDBJ databases">
        <authorList>
            <person name="Corre E."/>
            <person name="Pelletier E."/>
            <person name="Niang G."/>
            <person name="Scheremetjew M."/>
            <person name="Finn R."/>
            <person name="Kale V."/>
            <person name="Holt S."/>
            <person name="Cochrane G."/>
            <person name="Meng A."/>
            <person name="Brown T."/>
            <person name="Cohen L."/>
        </authorList>
    </citation>
    <scope>NUCLEOTIDE SEQUENCE</scope>
    <source>
        <strain evidence="15">UTEX LB 985</strain>
    </source>
</reference>
<dbReference type="GO" id="GO:0005789">
    <property type="term" value="C:endoplasmic reticulum membrane"/>
    <property type="evidence" value="ECO:0007669"/>
    <property type="project" value="TreeGrafter"/>
</dbReference>
<evidence type="ECO:0000256" key="9">
    <source>
        <dbReference type="ARBA" id="ARBA00022786"/>
    </source>
</evidence>
<keyword evidence="12" id="KW-0472">Membrane</keyword>
<evidence type="ECO:0000256" key="2">
    <source>
        <dbReference type="ARBA" id="ARBA00004141"/>
    </source>
</evidence>
<dbReference type="AlphaFoldDB" id="A0A7S2J206"/>
<gene>
    <name evidence="15" type="ORF">CBRE1094_LOCUS39069</name>
</gene>
<dbReference type="SUPFAM" id="SSF57850">
    <property type="entry name" value="RING/U-box"/>
    <property type="match status" value="1"/>
</dbReference>
<feature type="region of interest" description="Disordered" evidence="13">
    <location>
        <begin position="276"/>
        <end position="296"/>
    </location>
</feature>
<evidence type="ECO:0000256" key="7">
    <source>
        <dbReference type="ARBA" id="ARBA00022723"/>
    </source>
</evidence>
<evidence type="ECO:0000256" key="3">
    <source>
        <dbReference type="ARBA" id="ARBA00004906"/>
    </source>
</evidence>
<evidence type="ECO:0000256" key="12">
    <source>
        <dbReference type="ARBA" id="ARBA00023136"/>
    </source>
</evidence>
<accession>A0A7S2J206</accession>
<dbReference type="EC" id="2.3.2.27" evidence="4"/>
<evidence type="ECO:0000256" key="6">
    <source>
        <dbReference type="ARBA" id="ARBA00022692"/>
    </source>
</evidence>
<keyword evidence="6" id="KW-0812">Transmembrane</keyword>
<dbReference type="GO" id="GO:0036503">
    <property type="term" value="P:ERAD pathway"/>
    <property type="evidence" value="ECO:0007669"/>
    <property type="project" value="TreeGrafter"/>
</dbReference>
<feature type="domain" description="RING-CH-type" evidence="14">
    <location>
        <begin position="23"/>
        <end position="89"/>
    </location>
</feature>
<organism evidence="15">
    <name type="scientific">Haptolina brevifila</name>
    <dbReference type="NCBI Taxonomy" id="156173"/>
    <lineage>
        <taxon>Eukaryota</taxon>
        <taxon>Haptista</taxon>
        <taxon>Haptophyta</taxon>
        <taxon>Prymnesiophyceae</taxon>
        <taxon>Prymnesiales</taxon>
        <taxon>Prymnesiaceae</taxon>
        <taxon>Haptolina</taxon>
    </lineage>
</organism>
<evidence type="ECO:0000256" key="5">
    <source>
        <dbReference type="ARBA" id="ARBA00022679"/>
    </source>
</evidence>
<feature type="compositionally biased region" description="Low complexity" evidence="13">
    <location>
        <begin position="235"/>
        <end position="247"/>
    </location>
</feature>
<dbReference type="GO" id="GO:0061630">
    <property type="term" value="F:ubiquitin protein ligase activity"/>
    <property type="evidence" value="ECO:0007669"/>
    <property type="project" value="UniProtKB-EC"/>
</dbReference>
<protein>
    <recommendedName>
        <fullName evidence="4">RING-type E3 ubiquitin transferase</fullName>
        <ecNumber evidence="4">2.3.2.27</ecNumber>
    </recommendedName>
</protein>
<sequence length="563" mass="62026">MSDPISPLSTAAPNGDNNDVNTDDDFDLAECRICRDGEEAGPLIEPCGCMGTIRYCHLDCLLQWLVHSYSERLRHQPRCGVCQQPFRLHTRGPLIYLLHRLWWPSGTTSSLLRGAVDHVFQRRCSHLHCHCIRSLAVLAILQACLWQSQVLMLMMYCCLCALLMLDTMLDELLVPEAMLPMLHTVLPPICEARHRALALAAVPSRPRTGSAASLISATFRDSRRRRAAEGPMPTSSGISSGSSKGPSRIISRFFRRASRKMQEGVFSPLRLATRLRRQRSSNNHSRSISSAEEQSANAGAAPAPSFLRTVLPAALTQLSVLLTGGWPHYRLFMLTRGAIHSLIEGRDLTRVISTVQLRQCSPPAALRGWSCEPDDAGGTTCTFDARAFEQSISPQEQHSLRSDSEGAGGSSFAWRWLFPLDADVLVLSVSVLLLNMLIGSWLLREVGHAYGRPAVYTSVARRIGRFMASFQPTEVLLLGVEDLVHCVLQIGCAAYAGRVILARFGLLAHEVSPLDFGSGAGLALHLGIGLLTWGTWEAVCEAGQAVQDDFARWRWSTQALRLR</sequence>
<comment type="catalytic activity">
    <reaction evidence="1">
        <text>S-ubiquitinyl-[E2 ubiquitin-conjugating enzyme]-L-cysteine + [acceptor protein]-L-lysine = [E2 ubiquitin-conjugating enzyme]-L-cysteine + N(6)-ubiquitinyl-[acceptor protein]-L-lysine.</text>
        <dbReference type="EC" id="2.3.2.27"/>
    </reaction>
</comment>
<evidence type="ECO:0000256" key="1">
    <source>
        <dbReference type="ARBA" id="ARBA00000900"/>
    </source>
</evidence>
<evidence type="ECO:0000313" key="15">
    <source>
        <dbReference type="EMBL" id="CAD9534013.1"/>
    </source>
</evidence>
<dbReference type="PANTHER" id="PTHR13145">
    <property type="entry name" value="SSM4 PROTEIN"/>
    <property type="match status" value="1"/>
</dbReference>
<dbReference type="GO" id="GO:0008270">
    <property type="term" value="F:zinc ion binding"/>
    <property type="evidence" value="ECO:0007669"/>
    <property type="project" value="UniProtKB-KW"/>
</dbReference>
<keyword evidence="5" id="KW-0808">Transferase</keyword>
<name>A0A7S2J206_9EUKA</name>
<dbReference type="Gene3D" id="3.30.40.10">
    <property type="entry name" value="Zinc/RING finger domain, C3HC4 (zinc finger)"/>
    <property type="match status" value="1"/>
</dbReference>
<keyword evidence="11" id="KW-1133">Transmembrane helix</keyword>
<dbReference type="PANTHER" id="PTHR13145:SF0">
    <property type="entry name" value="E3 UBIQUITIN-PROTEIN LIGASE MARCHF6"/>
    <property type="match status" value="1"/>
</dbReference>
<dbReference type="EMBL" id="HBGU01071575">
    <property type="protein sequence ID" value="CAD9534013.1"/>
    <property type="molecule type" value="Transcribed_RNA"/>
</dbReference>
<evidence type="ECO:0000256" key="4">
    <source>
        <dbReference type="ARBA" id="ARBA00012483"/>
    </source>
</evidence>
<evidence type="ECO:0000256" key="11">
    <source>
        <dbReference type="ARBA" id="ARBA00022989"/>
    </source>
</evidence>
<keyword evidence="7" id="KW-0479">Metal-binding</keyword>
<dbReference type="Pfam" id="PF12906">
    <property type="entry name" value="RINGv"/>
    <property type="match status" value="1"/>
</dbReference>
<comment type="subcellular location">
    <subcellularLocation>
        <location evidence="2">Membrane</location>
        <topology evidence="2">Multi-pass membrane protein</topology>
    </subcellularLocation>
</comment>
<keyword evidence="10" id="KW-0862">Zinc</keyword>
<evidence type="ECO:0000256" key="13">
    <source>
        <dbReference type="SAM" id="MobiDB-lite"/>
    </source>
</evidence>
<dbReference type="SMART" id="SM00744">
    <property type="entry name" value="RINGv"/>
    <property type="match status" value="1"/>
</dbReference>
<keyword evidence="8" id="KW-0863">Zinc-finger</keyword>
<feature type="region of interest" description="Disordered" evidence="13">
    <location>
        <begin position="1"/>
        <end position="20"/>
    </location>
</feature>
<feature type="region of interest" description="Disordered" evidence="13">
    <location>
        <begin position="222"/>
        <end position="247"/>
    </location>
</feature>
<dbReference type="InterPro" id="IPR013083">
    <property type="entry name" value="Znf_RING/FYVE/PHD"/>
</dbReference>
<evidence type="ECO:0000256" key="10">
    <source>
        <dbReference type="ARBA" id="ARBA00022833"/>
    </source>
</evidence>
<proteinExistence type="predicted"/>
<dbReference type="InterPro" id="IPR011016">
    <property type="entry name" value="Znf_RING-CH"/>
</dbReference>
<evidence type="ECO:0000256" key="8">
    <source>
        <dbReference type="ARBA" id="ARBA00022771"/>
    </source>
</evidence>
<comment type="pathway">
    <text evidence="3">Protein modification; protein ubiquitination.</text>
</comment>
<keyword evidence="9" id="KW-0833">Ubl conjugation pathway</keyword>
<evidence type="ECO:0000259" key="14">
    <source>
        <dbReference type="PROSITE" id="PS51292"/>
    </source>
</evidence>
<feature type="compositionally biased region" description="Low complexity" evidence="13">
    <location>
        <begin position="280"/>
        <end position="290"/>
    </location>
</feature>
<dbReference type="PROSITE" id="PS51292">
    <property type="entry name" value="ZF_RING_CH"/>
    <property type="match status" value="1"/>
</dbReference>